<evidence type="ECO:0000256" key="1">
    <source>
        <dbReference type="ARBA" id="ARBA00023015"/>
    </source>
</evidence>
<dbReference type="SMART" id="SM00421">
    <property type="entry name" value="HTH_LUXR"/>
    <property type="match status" value="1"/>
</dbReference>
<protein>
    <submittedName>
        <fullName evidence="5">Helix-turn-helix transcriptional regulator</fullName>
    </submittedName>
</protein>
<evidence type="ECO:0000313" key="6">
    <source>
        <dbReference type="Proteomes" id="UP000665025"/>
    </source>
</evidence>
<dbReference type="PROSITE" id="PS50043">
    <property type="entry name" value="HTH_LUXR_2"/>
    <property type="match status" value="1"/>
</dbReference>
<keyword evidence="2" id="KW-0238">DNA-binding</keyword>
<dbReference type="Pfam" id="PF00196">
    <property type="entry name" value="GerE"/>
    <property type="match status" value="1"/>
</dbReference>
<evidence type="ECO:0000259" key="4">
    <source>
        <dbReference type="PROSITE" id="PS50043"/>
    </source>
</evidence>
<evidence type="ECO:0000256" key="3">
    <source>
        <dbReference type="ARBA" id="ARBA00023163"/>
    </source>
</evidence>
<dbReference type="CDD" id="cd06170">
    <property type="entry name" value="LuxR_C_like"/>
    <property type="match status" value="1"/>
</dbReference>
<evidence type="ECO:0000313" key="5">
    <source>
        <dbReference type="EMBL" id="QTL34355.1"/>
    </source>
</evidence>
<accession>A0ABX7V550</accession>
<dbReference type="PANTHER" id="PTHR44688:SF16">
    <property type="entry name" value="DNA-BINDING TRANSCRIPTIONAL ACTIVATOR DEVR_DOSR"/>
    <property type="match status" value="1"/>
</dbReference>
<dbReference type="PRINTS" id="PR00038">
    <property type="entry name" value="HTHLUXR"/>
</dbReference>
<keyword evidence="6" id="KW-1185">Reference proteome</keyword>
<dbReference type="EMBL" id="CP072425">
    <property type="protein sequence ID" value="QTL34355.1"/>
    <property type="molecule type" value="Genomic_DNA"/>
</dbReference>
<reference evidence="5 6" key="1">
    <citation type="submission" date="2021-03" db="EMBL/GenBank/DDBJ databases">
        <title>Complete Genome of Pseudoalteromonas viridis Strain BBR56, a new biocontrol bacterial candidate.</title>
        <authorList>
            <person name="Handayani D.P."/>
            <person name="Isnansetyo A."/>
            <person name="Istiqomah I."/>
            <person name="Jumina J."/>
        </authorList>
    </citation>
    <scope>NUCLEOTIDE SEQUENCE [LARGE SCALE GENOMIC DNA]</scope>
    <source>
        <strain evidence="5 6">BBR56</strain>
    </source>
</reference>
<name>A0ABX7V550_9GAMM</name>
<feature type="domain" description="HTH luxR-type" evidence="4">
    <location>
        <begin position="42"/>
        <end position="107"/>
    </location>
</feature>
<dbReference type="SUPFAM" id="SSF46894">
    <property type="entry name" value="C-terminal effector domain of the bipartite response regulators"/>
    <property type="match status" value="1"/>
</dbReference>
<dbReference type="Proteomes" id="UP000665025">
    <property type="component" value="Chromosome 1"/>
</dbReference>
<dbReference type="InterPro" id="IPR036388">
    <property type="entry name" value="WH-like_DNA-bd_sf"/>
</dbReference>
<dbReference type="Gene3D" id="1.10.10.10">
    <property type="entry name" value="Winged helix-like DNA-binding domain superfamily/Winged helix DNA-binding domain"/>
    <property type="match status" value="1"/>
</dbReference>
<evidence type="ECO:0000256" key="2">
    <source>
        <dbReference type="ARBA" id="ARBA00023125"/>
    </source>
</evidence>
<dbReference type="RefSeq" id="WP_209051464.1">
    <property type="nucleotide sequence ID" value="NZ_CP072425.1"/>
</dbReference>
<proteinExistence type="predicted"/>
<organism evidence="5 6">
    <name type="scientific">Pseudoalteromonas viridis</name>
    <dbReference type="NCBI Taxonomy" id="339617"/>
    <lineage>
        <taxon>Bacteria</taxon>
        <taxon>Pseudomonadati</taxon>
        <taxon>Pseudomonadota</taxon>
        <taxon>Gammaproteobacteria</taxon>
        <taxon>Alteromonadales</taxon>
        <taxon>Pseudoalteromonadaceae</taxon>
        <taxon>Pseudoalteromonas</taxon>
    </lineage>
</organism>
<dbReference type="InterPro" id="IPR000792">
    <property type="entry name" value="Tscrpt_reg_LuxR_C"/>
</dbReference>
<gene>
    <name evidence="5" type="ORF">J5X90_12385</name>
</gene>
<sequence>MGGVTGVAKSDKDLSANNNYQLLACAHLLGVYFHQNFLKKYPQGKSITLTTREREVLLWAAEGKTDEVVAAILNISNNTVRFHWKNIFTKLDTNGRAYAVARALRLGLICPARIDPLPTKSGSY</sequence>
<dbReference type="PANTHER" id="PTHR44688">
    <property type="entry name" value="DNA-BINDING TRANSCRIPTIONAL ACTIVATOR DEVR_DOSR"/>
    <property type="match status" value="1"/>
</dbReference>
<keyword evidence="1" id="KW-0805">Transcription regulation</keyword>
<keyword evidence="3" id="KW-0804">Transcription</keyword>
<dbReference type="InterPro" id="IPR016032">
    <property type="entry name" value="Sig_transdc_resp-reg_C-effctor"/>
</dbReference>